<dbReference type="RefSeq" id="WP_055025638.1">
    <property type="nucleotide sequence ID" value="NZ_CANMJJ010000004.1"/>
</dbReference>
<name>A0ABN4YEX1_9GAMM</name>
<feature type="domain" description="Type 4 fimbrial biogenesis protein PilX N-terminal" evidence="2">
    <location>
        <begin position="9"/>
        <end position="59"/>
    </location>
</feature>
<sequence>MIKPLKNQQGMVLFFSLVVLIVMTIIGVALAVNSSQSLRMAGAGGDRVSALAQAQGGLNIVINDNVTHNFSTRTADGVVTEMDGTQNIKLMPEDNPGIDVNCQRTEKASAANLISCRRLEVSSSATFGRGGVGQLTVTTGIEQEVLTGS</sequence>
<keyword evidence="1" id="KW-0812">Transmembrane</keyword>
<dbReference type="Pfam" id="PF14341">
    <property type="entry name" value="PilX_N"/>
    <property type="match status" value="1"/>
</dbReference>
<evidence type="ECO:0000313" key="4">
    <source>
        <dbReference type="Proteomes" id="UP000191820"/>
    </source>
</evidence>
<keyword evidence="1" id="KW-0472">Membrane</keyword>
<evidence type="ECO:0000256" key="1">
    <source>
        <dbReference type="SAM" id="Phobius"/>
    </source>
</evidence>
<reference evidence="3 4" key="1">
    <citation type="submission" date="2017-03" db="EMBL/GenBank/DDBJ databases">
        <title>Genome sequencing of Shewanella japonica KCTC 22435.</title>
        <authorList>
            <person name="Kim K.M."/>
        </authorList>
    </citation>
    <scope>NUCLEOTIDE SEQUENCE [LARGE SCALE GENOMIC DNA]</scope>
    <source>
        <strain evidence="3 4">KCTC 22435</strain>
    </source>
</reference>
<dbReference type="Proteomes" id="UP000191820">
    <property type="component" value="Chromosome"/>
</dbReference>
<gene>
    <name evidence="3" type="ORF">SJ2017_1280</name>
</gene>
<organism evidence="3 4">
    <name type="scientific">Shewanella japonica</name>
    <dbReference type="NCBI Taxonomy" id="93973"/>
    <lineage>
        <taxon>Bacteria</taxon>
        <taxon>Pseudomonadati</taxon>
        <taxon>Pseudomonadota</taxon>
        <taxon>Gammaproteobacteria</taxon>
        <taxon>Alteromonadales</taxon>
        <taxon>Shewanellaceae</taxon>
        <taxon>Shewanella</taxon>
    </lineage>
</organism>
<evidence type="ECO:0000313" key="3">
    <source>
        <dbReference type="EMBL" id="ARD21605.1"/>
    </source>
</evidence>
<dbReference type="InterPro" id="IPR025746">
    <property type="entry name" value="PilX_N_dom"/>
</dbReference>
<proteinExistence type="predicted"/>
<evidence type="ECO:0000259" key="2">
    <source>
        <dbReference type="Pfam" id="PF14341"/>
    </source>
</evidence>
<accession>A0ABN4YEX1</accession>
<protein>
    <submittedName>
        <fullName evidence="3">Type IV fimbrial biogenesis protein PilX</fullName>
    </submittedName>
</protein>
<feature type="transmembrane region" description="Helical" evidence="1">
    <location>
        <begin position="12"/>
        <end position="32"/>
    </location>
</feature>
<keyword evidence="1" id="KW-1133">Transmembrane helix</keyword>
<keyword evidence="4" id="KW-1185">Reference proteome</keyword>
<dbReference type="EMBL" id="CP020472">
    <property type="protein sequence ID" value="ARD21605.1"/>
    <property type="molecule type" value="Genomic_DNA"/>
</dbReference>